<comment type="caution">
    <text evidence="1">The sequence shown here is derived from an EMBL/GenBank/DDBJ whole genome shotgun (WGS) entry which is preliminary data.</text>
</comment>
<accession>A0ABP9IIF5</accession>
<dbReference type="EMBL" id="BAABKB010000002">
    <property type="protein sequence ID" value="GAA4998738.1"/>
    <property type="molecule type" value="Genomic_DNA"/>
</dbReference>
<evidence type="ECO:0008006" key="3">
    <source>
        <dbReference type="Google" id="ProtNLM"/>
    </source>
</evidence>
<sequence>MGVVPATPVAGPAWATHRTVVLAGDAAVATTAARRIPGLGREGSDTWTPGIWKAVGRKEVHSLKIPMRAQYDSPPSRTVALSCATTFHGVHPRGRDGTTAYRALMTAPGAPSWCPGRVPWSWEDEP</sequence>
<gene>
    <name evidence="1" type="ORF">GCM10023335_10670</name>
</gene>
<name>A0ABP9IIF5_9ACTN</name>
<protein>
    <recommendedName>
        <fullName evidence="3">Secreted protein</fullName>
    </recommendedName>
</protein>
<proteinExistence type="predicted"/>
<reference evidence="2" key="1">
    <citation type="journal article" date="2019" name="Int. J. Syst. Evol. Microbiol.">
        <title>The Global Catalogue of Microorganisms (GCM) 10K type strain sequencing project: providing services to taxonomists for standard genome sequencing and annotation.</title>
        <authorList>
            <consortium name="The Broad Institute Genomics Platform"/>
            <consortium name="The Broad Institute Genome Sequencing Center for Infectious Disease"/>
            <person name="Wu L."/>
            <person name="Ma J."/>
        </authorList>
    </citation>
    <scope>NUCLEOTIDE SEQUENCE [LARGE SCALE GENOMIC DNA]</scope>
    <source>
        <strain evidence="2">JCM 18409</strain>
    </source>
</reference>
<dbReference type="Proteomes" id="UP001501759">
    <property type="component" value="Unassembled WGS sequence"/>
</dbReference>
<evidence type="ECO:0000313" key="1">
    <source>
        <dbReference type="EMBL" id="GAA4998738.1"/>
    </source>
</evidence>
<keyword evidence="2" id="KW-1185">Reference proteome</keyword>
<evidence type="ECO:0000313" key="2">
    <source>
        <dbReference type="Proteomes" id="UP001501759"/>
    </source>
</evidence>
<organism evidence="1 2">
    <name type="scientific">Streptomyces siamensis</name>
    <dbReference type="NCBI Taxonomy" id="1274986"/>
    <lineage>
        <taxon>Bacteria</taxon>
        <taxon>Bacillati</taxon>
        <taxon>Actinomycetota</taxon>
        <taxon>Actinomycetes</taxon>
        <taxon>Kitasatosporales</taxon>
        <taxon>Streptomycetaceae</taxon>
        <taxon>Streptomyces</taxon>
    </lineage>
</organism>